<dbReference type="Pfam" id="PF00271">
    <property type="entry name" value="Helicase_C"/>
    <property type="match status" value="1"/>
</dbReference>
<dbReference type="SMART" id="SM00487">
    <property type="entry name" value="DEXDc"/>
    <property type="match status" value="1"/>
</dbReference>
<sequence>MLDPVGGFERIKDFFISYVETAFRISDRRTAAARRSLLESEGMLAAAPFVEPVLRYLAAKEPIEKLIDDPALDRLSRAGKVAFAELSLSGLFDGEPAEGEIKRKSIFAPYVHQKDMLLRGVQPGKPGIVTSGTGSGKTESFMLPLLAQLSDEAVGWPVPGPGYLQGRWWRGSERYRAQRGCETRRAAIRALVLYPMNALVDDQMVRLRRTLDSDGARAVMDDRFKGNRIFFGQYTSATPVTGYERHPRRFADPVEKKRRARRLAKLRADMRSFEKSQNAARAHDAKKAADAAAGIAPPEDPTRYIFPSVDGGEMVSRWDMHAAPPDILVTNASMLGTMLSREVEERMFEETRDWLLSDEKAYFYLVIDELHLVRGSAGTEVSFLIKSLLQRLGLDDPEHMHKLRILASSASLPLDEVRGLQSLRYLRDLFAPFGTCKEAGDLGTTETEFWRSCVVPGEANVLPWDGRSLPPEPFERLLAASDPDQHGFVAKIEPTEEIRSTLADVLGALGIARDAPDRVAQAAVQAAAALTASCRSGDGVRATSVSDIATRLFGHRTRIDAVRGLMLVRALPESRHVEFKAKLPEGVPSFRFHGFIRNVEGLFGSIRAVPDGIEVADLTTERGISHGVPAQGETRGRRLFELLYCEACGELLIGGQRGDKNSGAVVEMLPSAADLENIPEKGISEYYDKMLFDQFAVFWPRRDAWKGSEKGFDRWEPASLDPNTGAATVGSDVPPGHIGGHLYFQTDAAVTVKRRVAFPKTAQPFCCPKCWTDYSSRPRESRSRSPIRAFRTGVGKASQMVATEMFELLHAIGADAKSIVFSDSRQDAANQSLEIERLHLRDLRREILVSAARAALSEAEATYLTKDQQNAMIVEMAKTDPGAIPAMIEGWKKNSGGGAISVPTRKVRLDHLLQFSVNSTSVSRITSELVRLGIHPFDEFGRKRFNRQPWWQAFSQTADEVTFSGALTPVLRGDLSQEIMRSQYELIEDVIFANSFFAIEETGLAYPSLSEDEGAAADEMDAWLRVFASGNRVQEGQYFDPTDYKQWHSAQDVQESNKVRRFADQIFGAQWQIGLDDVLRRLTAKDQLGGTIQVGKLYLKIARKDDPYWRCAACERVHMHRGVGRCTRCYAPLQVPRTGPVEELWDSNFLGRRIVRGAEQSIPRFRLKCEELSGQTDDFSDRLRRFKDIFVGLDNPVGQHAQEIDMLSVTTTMEVGIDIGSLQTVYQANMPPQRFNYQQRVGRAGRRGQAFSFVTTFCRGRSHDAFYFRHPESITGDPPPAPFLAVDHNPIPLRLLRKVWLRQAFALVRNEAIRDGLPYPGDDLTPPDVHGEYIPTTEFYEAGSAWPDKLRKALDETEEVRQRFIRTAVLKPAQRQQLLDRSAPETLMGEIMGLAAQKPRVRGGLAQFLAEQGLLPMYGMPTRVRNLYLGARREPGVVPEEYDWSLMDRDLEMAIYEFAPGAVLVKDKARHRVIGFTGPLPEPERRGREIVVDPPKSDWFGEATHVAWCGACGAASHTADRPGGPVTCDDCGVDIAEDTFDYYVSPSAFRTDFRPTPKDVETPGQMAIRTVATIQHDGVPSTIGSLTVHAGAGTTIMNLNSGVEDENGQAKFFSADVVTDNDVLGWQKNVTVPEQAIDPDIERIAGSPRWTLTVPLGMRFGLLARKETDALFLEATGFNRRLNLDLVARRGLRSRIGARSAAVSATHLLVQKAALVLDVAPDEFEALEPRLRGDSPMLQVADTLINGSGLCRRLGEPGFDGRPQIVRLVENVIGDDGQWPLKDFLKEDHVTRCSTSCDVCVQQYQNRRYHPLLDWRLALAYLRGMMDPRYACGLDGNFDGHPELRGWLDKAHSLAQDVTSMRPRTLRCVRVGPQGRIPCIEERTVDGRLARRYAVVHPLWRLDTASVREFGIAPDGNQLCFVDTFDLERRPLNALRFAAVRPEDNALARREG</sequence>
<proteinExistence type="predicted"/>
<dbReference type="SMART" id="SM00490">
    <property type="entry name" value="HELICc"/>
    <property type="match status" value="1"/>
</dbReference>
<gene>
    <name evidence="4" type="ORF">HA482_35790</name>
</gene>
<keyword evidence="4" id="KW-0378">Hydrolase</keyword>
<evidence type="ECO:0000313" key="4">
    <source>
        <dbReference type="EMBL" id="MBC9983555.1"/>
    </source>
</evidence>
<dbReference type="EMBL" id="JAATTO010000073">
    <property type="protein sequence ID" value="MBC9983555.1"/>
    <property type="molecule type" value="Genomic_DNA"/>
</dbReference>
<dbReference type="InterPro" id="IPR014001">
    <property type="entry name" value="Helicase_ATP-bd"/>
</dbReference>
<evidence type="ECO:0000256" key="1">
    <source>
        <dbReference type="ARBA" id="ARBA00022741"/>
    </source>
</evidence>
<accession>A0ABR7UHI0</accession>
<keyword evidence="2" id="KW-0067">ATP-binding</keyword>
<dbReference type="InterPro" id="IPR027417">
    <property type="entry name" value="P-loop_NTPase"/>
</dbReference>
<feature type="domain" description="Helicase ATP-binding" evidence="3">
    <location>
        <begin position="118"/>
        <end position="430"/>
    </location>
</feature>
<evidence type="ECO:0000313" key="5">
    <source>
        <dbReference type="Proteomes" id="UP000639516"/>
    </source>
</evidence>
<evidence type="ECO:0000256" key="2">
    <source>
        <dbReference type="ARBA" id="ARBA00022840"/>
    </source>
</evidence>
<organism evidence="4 5">
    <name type="scientific">Bradyrhizobium campsiandrae</name>
    <dbReference type="NCBI Taxonomy" id="1729892"/>
    <lineage>
        <taxon>Bacteria</taxon>
        <taxon>Pseudomonadati</taxon>
        <taxon>Pseudomonadota</taxon>
        <taxon>Alphaproteobacteria</taxon>
        <taxon>Hyphomicrobiales</taxon>
        <taxon>Nitrobacteraceae</taxon>
        <taxon>Bradyrhizobium</taxon>
    </lineage>
</organism>
<dbReference type="PANTHER" id="PTHR47957:SF3">
    <property type="entry name" value="ATP-DEPENDENT HELICASE HRQ1"/>
    <property type="match status" value="1"/>
</dbReference>
<keyword evidence="5" id="KW-1185">Reference proteome</keyword>
<dbReference type="SUPFAM" id="SSF52540">
    <property type="entry name" value="P-loop containing nucleoside triphosphate hydrolases"/>
    <property type="match status" value="2"/>
</dbReference>
<keyword evidence="4" id="KW-0347">Helicase</keyword>
<comment type="caution">
    <text evidence="4">The sequence shown here is derived from an EMBL/GenBank/DDBJ whole genome shotgun (WGS) entry which is preliminary data.</text>
</comment>
<dbReference type="Pfam" id="PF00270">
    <property type="entry name" value="DEAD"/>
    <property type="match status" value="1"/>
</dbReference>
<protein>
    <submittedName>
        <fullName evidence="4">DEAD/DEAH box helicase</fullName>
    </submittedName>
</protein>
<evidence type="ECO:0000259" key="3">
    <source>
        <dbReference type="PROSITE" id="PS51192"/>
    </source>
</evidence>
<dbReference type="InterPro" id="IPR001650">
    <property type="entry name" value="Helicase_C-like"/>
</dbReference>
<dbReference type="PROSITE" id="PS51192">
    <property type="entry name" value="HELICASE_ATP_BIND_1"/>
    <property type="match status" value="1"/>
</dbReference>
<reference evidence="4 5" key="1">
    <citation type="journal article" date="2020" name="Arch. Microbiol.">
        <title>Bradyrhizobium campsiandrae sp. nov., a nitrogen-fixing bacterial strain isolated from a native leguminous tree from the Amazon adapted to flooded conditions.</title>
        <authorList>
            <person name="Cabral Michel D."/>
            <person name="Martins da Costa E."/>
            <person name="Azarias Guimaraes A."/>
            <person name="Soares de Carvalho T."/>
            <person name="Santos de Castro Caputo P."/>
            <person name="Willems A."/>
            <person name="de Souza Moreira F.M."/>
        </authorList>
    </citation>
    <scope>NUCLEOTIDE SEQUENCE [LARGE SCALE GENOMIC DNA]</scope>
    <source>
        <strain evidence="5">INPA 384B</strain>
    </source>
</reference>
<dbReference type="Gene3D" id="3.40.50.300">
    <property type="entry name" value="P-loop containing nucleotide triphosphate hydrolases"/>
    <property type="match status" value="3"/>
</dbReference>
<dbReference type="PANTHER" id="PTHR47957">
    <property type="entry name" value="ATP-DEPENDENT HELICASE HRQ1"/>
    <property type="match status" value="1"/>
</dbReference>
<dbReference type="RefSeq" id="WP_188107602.1">
    <property type="nucleotide sequence ID" value="NZ_JAANIH010000084.1"/>
</dbReference>
<keyword evidence="1" id="KW-0547">Nucleotide-binding</keyword>
<dbReference type="GO" id="GO:0004386">
    <property type="term" value="F:helicase activity"/>
    <property type="evidence" value="ECO:0007669"/>
    <property type="project" value="UniProtKB-KW"/>
</dbReference>
<dbReference type="InterPro" id="IPR011545">
    <property type="entry name" value="DEAD/DEAH_box_helicase_dom"/>
</dbReference>
<name>A0ABR7UHI0_9BRAD</name>
<dbReference type="Proteomes" id="UP000639516">
    <property type="component" value="Unassembled WGS sequence"/>
</dbReference>